<organism evidence="11">
    <name type="scientific">Ficus carica</name>
    <name type="common">Common fig</name>
    <dbReference type="NCBI Taxonomy" id="3494"/>
    <lineage>
        <taxon>Eukaryota</taxon>
        <taxon>Viridiplantae</taxon>
        <taxon>Streptophyta</taxon>
        <taxon>Embryophyta</taxon>
        <taxon>Tracheophyta</taxon>
        <taxon>Spermatophyta</taxon>
        <taxon>Magnoliopsida</taxon>
        <taxon>eudicotyledons</taxon>
        <taxon>Gunneridae</taxon>
        <taxon>Pentapetalae</taxon>
        <taxon>rosids</taxon>
        <taxon>fabids</taxon>
        <taxon>Rosales</taxon>
        <taxon>Moraceae</taxon>
        <taxon>Ficeae</taxon>
        <taxon>Ficus</taxon>
    </lineage>
</organism>
<accession>A0AA49XAB6</accession>
<keyword evidence="2" id="KW-0936">Ethylene signaling pathway</keyword>
<dbReference type="CDD" id="cd00018">
    <property type="entry name" value="AP2"/>
    <property type="match status" value="1"/>
</dbReference>
<protein>
    <submittedName>
        <fullName evidence="11">APETALA2/ethylene responsive factor</fullName>
    </submittedName>
</protein>
<dbReference type="FunFam" id="3.30.730.10:FF:000001">
    <property type="entry name" value="Ethylene-responsive transcription factor 2"/>
    <property type="match status" value="1"/>
</dbReference>
<evidence type="ECO:0000256" key="7">
    <source>
        <dbReference type="ARBA" id="ARBA00023242"/>
    </source>
</evidence>
<dbReference type="SUPFAM" id="SSF54171">
    <property type="entry name" value="DNA-binding domain"/>
    <property type="match status" value="1"/>
</dbReference>
<dbReference type="PANTHER" id="PTHR31190:SF499">
    <property type="entry name" value="ETHYLENE-RESPONSIVE TRANSCRIPTION FACTOR ERF105"/>
    <property type="match status" value="1"/>
</dbReference>
<dbReference type="InterPro" id="IPR016177">
    <property type="entry name" value="DNA-bd_dom_sf"/>
</dbReference>
<dbReference type="Gene3D" id="3.30.730.10">
    <property type="entry name" value="AP2/ERF domain"/>
    <property type="match status" value="1"/>
</dbReference>
<feature type="compositionally biased region" description="Low complexity" evidence="9">
    <location>
        <begin position="240"/>
        <end position="254"/>
    </location>
</feature>
<evidence type="ECO:0000256" key="4">
    <source>
        <dbReference type="ARBA" id="ARBA00023125"/>
    </source>
</evidence>
<evidence type="ECO:0000256" key="2">
    <source>
        <dbReference type="ARBA" id="ARBA00022745"/>
    </source>
</evidence>
<evidence type="ECO:0000259" key="10">
    <source>
        <dbReference type="PROSITE" id="PS51032"/>
    </source>
</evidence>
<dbReference type="InterPro" id="IPR036955">
    <property type="entry name" value="AP2/ERF_dom_sf"/>
</dbReference>
<dbReference type="InterPro" id="IPR044808">
    <property type="entry name" value="ERF_plant"/>
</dbReference>
<dbReference type="Pfam" id="PF00847">
    <property type="entry name" value="AP2"/>
    <property type="match status" value="1"/>
</dbReference>
<evidence type="ECO:0000256" key="8">
    <source>
        <dbReference type="ARBA" id="ARBA00024343"/>
    </source>
</evidence>
<dbReference type="EMBL" id="OQ982384">
    <property type="protein sequence ID" value="WLP01549.1"/>
    <property type="molecule type" value="mRNA"/>
</dbReference>
<keyword evidence="3" id="KW-0805">Transcription regulation</keyword>
<keyword evidence="7" id="KW-0539">Nucleus</keyword>
<keyword evidence="5" id="KW-0010">Activator</keyword>
<dbReference type="PRINTS" id="PR00367">
    <property type="entry name" value="ETHRSPELEMNT"/>
</dbReference>
<evidence type="ECO:0000256" key="3">
    <source>
        <dbReference type="ARBA" id="ARBA00023015"/>
    </source>
</evidence>
<evidence type="ECO:0000256" key="9">
    <source>
        <dbReference type="SAM" id="MobiDB-lite"/>
    </source>
</evidence>
<reference evidence="11" key="1">
    <citation type="submission" date="2023-05" db="EMBL/GenBank/DDBJ databases">
        <authorList>
            <person name="Wang Y."/>
            <person name="Fan Z."/>
        </authorList>
    </citation>
    <scope>NUCLEOTIDE SEQUENCE</scope>
</reference>
<comment type="similarity">
    <text evidence="8">Belongs to the AP2/ERF transcription factor family. ERF subfamily.</text>
</comment>
<keyword evidence="4" id="KW-0238">DNA-binding</keyword>
<evidence type="ECO:0000313" key="11">
    <source>
        <dbReference type="EMBL" id="WLP01549.1"/>
    </source>
</evidence>
<proteinExistence type="evidence at transcript level"/>
<evidence type="ECO:0000256" key="5">
    <source>
        <dbReference type="ARBA" id="ARBA00023159"/>
    </source>
</evidence>
<dbReference type="SMART" id="SM00380">
    <property type="entry name" value="AP2"/>
    <property type="match status" value="1"/>
</dbReference>
<dbReference type="AlphaFoldDB" id="A0AA49XAB6"/>
<gene>
    <name evidence="11" type="primary">ERF5</name>
</gene>
<comment type="subcellular location">
    <subcellularLocation>
        <location evidence="1">Nucleus</location>
    </subcellularLocation>
</comment>
<dbReference type="PANTHER" id="PTHR31190">
    <property type="entry name" value="DNA-BINDING DOMAIN"/>
    <property type="match status" value="1"/>
</dbReference>
<name>A0AA49XAB6_FICCA</name>
<dbReference type="GO" id="GO:0000976">
    <property type="term" value="F:transcription cis-regulatory region binding"/>
    <property type="evidence" value="ECO:0007669"/>
    <property type="project" value="UniProtKB-ARBA"/>
</dbReference>
<evidence type="ECO:0000256" key="6">
    <source>
        <dbReference type="ARBA" id="ARBA00023163"/>
    </source>
</evidence>
<dbReference type="InterPro" id="IPR001471">
    <property type="entry name" value="AP2/ERF_dom"/>
</dbReference>
<dbReference type="GO" id="GO:0005634">
    <property type="term" value="C:nucleus"/>
    <property type="evidence" value="ECO:0007669"/>
    <property type="project" value="UniProtKB-SubCell"/>
</dbReference>
<feature type="domain" description="AP2/ERF" evidence="10">
    <location>
        <begin position="133"/>
        <end position="191"/>
    </location>
</feature>
<sequence length="301" mass="32779">MALEGAASTLELIRQHLLNDFPSMDSFINGLSVCTANIPNPSQPLIQQPSLSELPNTTSNHFKVSDFLLSPKEEAQFFEFETKPQIASPKSPKPPSSLNQRRPAINVAIPTAGLWAPATAPAPKVENSGEGRHYRGVRRRPWGKFAAEIRDPNRRGSRVWLGTFDTAIDAARAYDRAAFRMRGSKAILNFPLEAGKLPSPAPAPEERESPASGDRKRRREGSVEEGEEVVGDNKSKELKSSNTGETTSSSLESSCVTDCPLTPSSWKPVWDAKDGKGIFSVPPLSPLSPLPSFGYSQLMVI</sequence>
<keyword evidence="6" id="KW-0804">Transcription</keyword>
<dbReference type="GO" id="GO:0009873">
    <property type="term" value="P:ethylene-activated signaling pathway"/>
    <property type="evidence" value="ECO:0007669"/>
    <property type="project" value="UniProtKB-KW"/>
</dbReference>
<evidence type="ECO:0000256" key="1">
    <source>
        <dbReference type="ARBA" id="ARBA00004123"/>
    </source>
</evidence>
<dbReference type="GO" id="GO:0006950">
    <property type="term" value="P:response to stress"/>
    <property type="evidence" value="ECO:0007669"/>
    <property type="project" value="UniProtKB-ARBA"/>
</dbReference>
<feature type="region of interest" description="Disordered" evidence="9">
    <location>
        <begin position="195"/>
        <end position="263"/>
    </location>
</feature>
<dbReference type="PROSITE" id="PS51032">
    <property type="entry name" value="AP2_ERF"/>
    <property type="match status" value="1"/>
</dbReference>
<dbReference type="GO" id="GO:0003700">
    <property type="term" value="F:DNA-binding transcription factor activity"/>
    <property type="evidence" value="ECO:0007669"/>
    <property type="project" value="InterPro"/>
</dbReference>